<feature type="transmembrane region" description="Helical" evidence="9">
    <location>
        <begin position="81"/>
        <end position="99"/>
    </location>
</feature>
<dbReference type="PANTHER" id="PTHR30266">
    <property type="entry name" value="MECHANOSENSITIVE CHANNEL MSCL"/>
    <property type="match status" value="1"/>
</dbReference>
<dbReference type="SUPFAM" id="SSF81330">
    <property type="entry name" value="Gated mechanosensitive channel"/>
    <property type="match status" value="1"/>
</dbReference>
<keyword evidence="11" id="KW-1185">Reference proteome</keyword>
<comment type="subunit">
    <text evidence="9">Homopentamer.</text>
</comment>
<comment type="subcellular location">
    <subcellularLocation>
        <location evidence="9">Cell membrane</location>
        <topology evidence="9">Multi-pass membrane protein</topology>
    </subcellularLocation>
    <subcellularLocation>
        <location evidence="1">Membrane</location>
        <topology evidence="1">Multi-pass membrane protein</topology>
    </subcellularLocation>
</comment>
<dbReference type="GO" id="GO:0008381">
    <property type="term" value="F:mechanosensitive monoatomic ion channel activity"/>
    <property type="evidence" value="ECO:0007669"/>
    <property type="project" value="UniProtKB-UniRule"/>
</dbReference>
<evidence type="ECO:0000256" key="7">
    <source>
        <dbReference type="ARBA" id="ARBA00023136"/>
    </source>
</evidence>
<evidence type="ECO:0000313" key="10">
    <source>
        <dbReference type="EMBL" id="QMS84393.1"/>
    </source>
</evidence>
<evidence type="ECO:0000313" key="11">
    <source>
        <dbReference type="Proteomes" id="UP000514720"/>
    </source>
</evidence>
<protein>
    <recommendedName>
        <fullName evidence="9">Large-conductance mechanosensitive channel</fullName>
    </recommendedName>
</protein>
<evidence type="ECO:0000256" key="9">
    <source>
        <dbReference type="HAMAP-Rule" id="MF_00115"/>
    </source>
</evidence>
<sequence>MKKFFNEFKKFISKGNVMDLAVAFIIGVSFKAIVTSLVNDLIMPLVSLVVGEQGFGNYKYVITAADEANGIVENAIYYGRFIQSVLDFFIVAFVVFLMVRTINDVKDALDGEEEIAVAAAPPKPTTEDILLDIKQLLIEQKK</sequence>
<reference evidence="10 11" key="1">
    <citation type="submission" date="2020-02" db="EMBL/GenBank/DDBJ databases">
        <authorList>
            <person name="Zheng R.K."/>
            <person name="Sun C.M."/>
        </authorList>
    </citation>
    <scope>NUCLEOTIDE SEQUENCE [LARGE SCALE GENOMIC DNA]</scope>
    <source>
        <strain evidence="11">zrk13</strain>
    </source>
</reference>
<name>A0A7L7KNW8_9MOLU</name>
<keyword evidence="7 9" id="KW-0472">Membrane</keyword>
<evidence type="ECO:0000256" key="2">
    <source>
        <dbReference type="ARBA" id="ARBA00022448"/>
    </source>
</evidence>
<evidence type="ECO:0000256" key="8">
    <source>
        <dbReference type="ARBA" id="ARBA00023303"/>
    </source>
</evidence>
<dbReference type="Proteomes" id="UP000514720">
    <property type="component" value="Chromosome"/>
</dbReference>
<evidence type="ECO:0000256" key="3">
    <source>
        <dbReference type="ARBA" id="ARBA00022475"/>
    </source>
</evidence>
<dbReference type="PRINTS" id="PR01264">
    <property type="entry name" value="MECHCHANNEL"/>
</dbReference>
<dbReference type="InterPro" id="IPR001185">
    <property type="entry name" value="MS_channel"/>
</dbReference>
<dbReference type="GO" id="GO:0005886">
    <property type="term" value="C:plasma membrane"/>
    <property type="evidence" value="ECO:0007669"/>
    <property type="project" value="UniProtKB-SubCell"/>
</dbReference>
<dbReference type="Pfam" id="PF01741">
    <property type="entry name" value="MscL"/>
    <property type="match status" value="1"/>
</dbReference>
<keyword evidence="2 9" id="KW-0813">Transport</keyword>
<evidence type="ECO:0000256" key="4">
    <source>
        <dbReference type="ARBA" id="ARBA00022692"/>
    </source>
</evidence>
<evidence type="ECO:0000256" key="1">
    <source>
        <dbReference type="ARBA" id="ARBA00004141"/>
    </source>
</evidence>
<dbReference type="HAMAP" id="MF_00115">
    <property type="entry name" value="MscL"/>
    <property type="match status" value="1"/>
</dbReference>
<dbReference type="AlphaFoldDB" id="A0A7L7KNW8"/>
<gene>
    <name evidence="9 10" type="primary">mscL</name>
    <name evidence="10" type="ORF">G4Z02_01095</name>
</gene>
<proteinExistence type="inferred from homology"/>
<dbReference type="KEGG" id="xcl:G4Z02_01095"/>
<keyword evidence="3 9" id="KW-1003">Cell membrane</keyword>
<dbReference type="PANTHER" id="PTHR30266:SF2">
    <property type="entry name" value="LARGE-CONDUCTANCE MECHANOSENSITIVE CHANNEL"/>
    <property type="match status" value="1"/>
</dbReference>
<keyword evidence="4 9" id="KW-0812">Transmembrane</keyword>
<comment type="similarity">
    <text evidence="9">Belongs to the MscL family.</text>
</comment>
<dbReference type="InterPro" id="IPR037673">
    <property type="entry name" value="MSC/AndL"/>
</dbReference>
<dbReference type="Gene3D" id="1.10.1200.120">
    <property type="entry name" value="Large-conductance mechanosensitive channel, MscL, domain 1"/>
    <property type="match status" value="1"/>
</dbReference>
<keyword evidence="6 9" id="KW-0406">Ion transport</keyword>
<keyword evidence="8 9" id="KW-0407">Ion channel</keyword>
<evidence type="ECO:0000256" key="6">
    <source>
        <dbReference type="ARBA" id="ARBA00023065"/>
    </source>
</evidence>
<organism evidence="10 11">
    <name type="scientific">Candidatus Xianfuyuplasma coldseepsis</name>
    <dbReference type="NCBI Taxonomy" id="2782163"/>
    <lineage>
        <taxon>Bacteria</taxon>
        <taxon>Bacillati</taxon>
        <taxon>Mycoplasmatota</taxon>
        <taxon>Mollicutes</taxon>
        <taxon>Candidatus Izemoplasmatales</taxon>
        <taxon>Candidatus Izemoplasmataceae</taxon>
        <taxon>Candidatus Xianfuyuplasma</taxon>
    </lineage>
</organism>
<evidence type="ECO:0000256" key="5">
    <source>
        <dbReference type="ARBA" id="ARBA00022989"/>
    </source>
</evidence>
<comment type="function">
    <text evidence="9">Channel that opens in response to stretch forces in the membrane lipid bilayer. May participate in the regulation of osmotic pressure changes within the cell.</text>
</comment>
<dbReference type="InterPro" id="IPR036019">
    <property type="entry name" value="MscL_channel"/>
</dbReference>
<accession>A0A7L7KNW8</accession>
<feature type="transmembrane region" description="Helical" evidence="9">
    <location>
        <begin position="20"/>
        <end position="38"/>
    </location>
</feature>
<keyword evidence="5 9" id="KW-1133">Transmembrane helix</keyword>
<dbReference type="EMBL" id="CP048914">
    <property type="protein sequence ID" value="QMS84393.1"/>
    <property type="molecule type" value="Genomic_DNA"/>
</dbReference>
<dbReference type="RefSeq" id="WP_258878006.1">
    <property type="nucleotide sequence ID" value="NZ_CP048914.1"/>
</dbReference>
<dbReference type="NCBIfam" id="TIGR00220">
    <property type="entry name" value="mscL"/>
    <property type="match status" value="1"/>
</dbReference>